<protein>
    <recommendedName>
        <fullName evidence="4">Transposase domain-containing protein</fullName>
    </recommendedName>
</protein>
<accession>A0AAN7VQ88</accession>
<keyword evidence="1" id="KW-0472">Membrane</keyword>
<comment type="caution">
    <text evidence="2">The sequence shown here is derived from an EMBL/GenBank/DDBJ whole genome shotgun (WGS) entry which is preliminary data.</text>
</comment>
<sequence>MGSGEFYYFGLIDTLQKYTKKLLELEITVDNIDCDFNVDGLPIQKSTRKSFWPILCRINNNNFKEYVFPVAIFCGTSKPPLHNYLTEFVKELSNILRVGFVIDGKYINVTVRSFCCDMPARCFIKNVKGHNAYYGCDKCIAKGEMINKRMTYLELSAPLRTDGHFDKKLNEQYHKGDTPLSELKVGLITSFPVDYMHCICLGVMRKLLFLWRDGSRIYRISGDNRVALDNNLNLMQNCWPLEFNRKPRTLIDLERWKATELRQFLLYLGPVLLMNVLPKRFYCHFLLLNFAIAILLNINLNKHYNQYANELLKQFELVKWLHFIRYSCVRWHKFVSFLLLIAYCL</sequence>
<keyword evidence="1" id="KW-1133">Transmembrane helix</keyword>
<proteinExistence type="predicted"/>
<dbReference type="EMBL" id="JAVRBK010000002">
    <property type="protein sequence ID" value="KAK5647869.1"/>
    <property type="molecule type" value="Genomic_DNA"/>
</dbReference>
<dbReference type="PANTHER" id="PTHR33053">
    <property type="entry name" value="PROTEIN, PUTATIVE-RELATED"/>
    <property type="match status" value="1"/>
</dbReference>
<dbReference type="AlphaFoldDB" id="A0AAN7VQ88"/>
<dbReference type="Proteomes" id="UP001329430">
    <property type="component" value="Chromosome 2"/>
</dbReference>
<reference evidence="2 3" key="1">
    <citation type="journal article" date="2024" name="Insects">
        <title>An Improved Chromosome-Level Genome Assembly of the Firefly Pyrocoelia pectoralis.</title>
        <authorList>
            <person name="Fu X."/>
            <person name="Meyer-Rochow V.B."/>
            <person name="Ballantyne L."/>
            <person name="Zhu X."/>
        </authorList>
    </citation>
    <scope>NUCLEOTIDE SEQUENCE [LARGE SCALE GENOMIC DNA]</scope>
    <source>
        <strain evidence="2">XCY_ONT2</strain>
    </source>
</reference>
<evidence type="ECO:0000256" key="1">
    <source>
        <dbReference type="SAM" id="Phobius"/>
    </source>
</evidence>
<evidence type="ECO:0000313" key="2">
    <source>
        <dbReference type="EMBL" id="KAK5647869.1"/>
    </source>
</evidence>
<keyword evidence="1" id="KW-0812">Transmembrane</keyword>
<gene>
    <name evidence="2" type="ORF">RI129_002761</name>
</gene>
<name>A0AAN7VQ88_9COLE</name>
<evidence type="ECO:0000313" key="3">
    <source>
        <dbReference type="Proteomes" id="UP001329430"/>
    </source>
</evidence>
<evidence type="ECO:0008006" key="4">
    <source>
        <dbReference type="Google" id="ProtNLM"/>
    </source>
</evidence>
<feature type="transmembrane region" description="Helical" evidence="1">
    <location>
        <begin position="281"/>
        <end position="300"/>
    </location>
</feature>
<keyword evidence="3" id="KW-1185">Reference proteome</keyword>
<organism evidence="2 3">
    <name type="scientific">Pyrocoelia pectoralis</name>
    <dbReference type="NCBI Taxonomy" id="417401"/>
    <lineage>
        <taxon>Eukaryota</taxon>
        <taxon>Metazoa</taxon>
        <taxon>Ecdysozoa</taxon>
        <taxon>Arthropoda</taxon>
        <taxon>Hexapoda</taxon>
        <taxon>Insecta</taxon>
        <taxon>Pterygota</taxon>
        <taxon>Neoptera</taxon>
        <taxon>Endopterygota</taxon>
        <taxon>Coleoptera</taxon>
        <taxon>Polyphaga</taxon>
        <taxon>Elateriformia</taxon>
        <taxon>Elateroidea</taxon>
        <taxon>Lampyridae</taxon>
        <taxon>Lampyrinae</taxon>
        <taxon>Pyrocoelia</taxon>
    </lineage>
</organism>